<reference evidence="1 2" key="1">
    <citation type="submission" date="2018-06" db="EMBL/GenBank/DDBJ databases">
        <authorList>
            <consortium name="Pathogen Informatics"/>
            <person name="Doyle S."/>
        </authorList>
    </citation>
    <scope>NUCLEOTIDE SEQUENCE [LARGE SCALE GENOMIC DNA]</scope>
    <source>
        <strain evidence="1 2">NCTC9381</strain>
    </source>
</reference>
<accession>A0A379AFS9</accession>
<keyword evidence="2" id="KW-1185">Reference proteome</keyword>
<protein>
    <submittedName>
        <fullName evidence="1">Uncharacterized protein</fullName>
    </submittedName>
</protein>
<evidence type="ECO:0000313" key="1">
    <source>
        <dbReference type="EMBL" id="SUB16783.1"/>
    </source>
</evidence>
<name>A0A379AFS9_ENTAG</name>
<dbReference type="AlphaFoldDB" id="A0A379AFS9"/>
<dbReference type="Proteomes" id="UP000254640">
    <property type="component" value="Unassembled WGS sequence"/>
</dbReference>
<dbReference type="EMBL" id="UGSO01000001">
    <property type="protein sequence ID" value="SUB16783.1"/>
    <property type="molecule type" value="Genomic_DNA"/>
</dbReference>
<gene>
    <name evidence="1" type="ORF">NCTC9381_02699</name>
</gene>
<evidence type="ECO:0000313" key="2">
    <source>
        <dbReference type="Proteomes" id="UP000254640"/>
    </source>
</evidence>
<sequence>MELAITLRFGTAAETRSPWVADNEKGKVFHIAEIMAMLRTSEDIQITELDDEQVCATLRTYAGSRSLCALLVTEKEPLAVPPLEAIDQRIETSHTGWTSWVESLEL</sequence>
<proteinExistence type="predicted"/>
<organism evidence="1 2">
    <name type="scientific">Enterobacter agglomerans</name>
    <name type="common">Erwinia herbicola</name>
    <name type="synonym">Pantoea agglomerans</name>
    <dbReference type="NCBI Taxonomy" id="549"/>
    <lineage>
        <taxon>Bacteria</taxon>
        <taxon>Pseudomonadati</taxon>
        <taxon>Pseudomonadota</taxon>
        <taxon>Gammaproteobacteria</taxon>
        <taxon>Enterobacterales</taxon>
        <taxon>Erwiniaceae</taxon>
        <taxon>Pantoea</taxon>
        <taxon>Pantoea agglomerans group</taxon>
    </lineage>
</organism>